<accession>A0A3E3ECR6</accession>
<dbReference type="PANTHER" id="PTHR30250">
    <property type="entry name" value="PST FAMILY PREDICTED COLANIC ACID TRANSPORTER"/>
    <property type="match status" value="1"/>
</dbReference>
<feature type="transmembrane region" description="Helical" evidence="6">
    <location>
        <begin position="89"/>
        <end position="111"/>
    </location>
</feature>
<feature type="transmembrane region" description="Helical" evidence="6">
    <location>
        <begin position="187"/>
        <end position="206"/>
    </location>
</feature>
<dbReference type="PANTHER" id="PTHR30250:SF21">
    <property type="entry name" value="LIPID II FLIPPASE MURJ"/>
    <property type="match status" value="1"/>
</dbReference>
<organism evidence="7 8">
    <name type="scientific">Thomasclavelia ramosa</name>
    <dbReference type="NCBI Taxonomy" id="1547"/>
    <lineage>
        <taxon>Bacteria</taxon>
        <taxon>Bacillati</taxon>
        <taxon>Bacillota</taxon>
        <taxon>Erysipelotrichia</taxon>
        <taxon>Erysipelotrichales</taxon>
        <taxon>Coprobacillaceae</taxon>
        <taxon>Thomasclavelia</taxon>
    </lineage>
</organism>
<keyword evidence="5 6" id="KW-0472">Membrane</keyword>
<evidence type="ECO:0000256" key="3">
    <source>
        <dbReference type="ARBA" id="ARBA00022692"/>
    </source>
</evidence>
<evidence type="ECO:0000256" key="4">
    <source>
        <dbReference type="ARBA" id="ARBA00022989"/>
    </source>
</evidence>
<feature type="transmembrane region" description="Helical" evidence="6">
    <location>
        <begin position="117"/>
        <end position="135"/>
    </location>
</feature>
<evidence type="ECO:0000313" key="8">
    <source>
        <dbReference type="Proteomes" id="UP000261032"/>
    </source>
</evidence>
<evidence type="ECO:0000256" key="2">
    <source>
        <dbReference type="ARBA" id="ARBA00022475"/>
    </source>
</evidence>
<dbReference type="AlphaFoldDB" id="A0A3E3ECR6"/>
<dbReference type="GO" id="GO:0005886">
    <property type="term" value="C:plasma membrane"/>
    <property type="evidence" value="ECO:0007669"/>
    <property type="project" value="UniProtKB-SubCell"/>
</dbReference>
<feature type="transmembrane region" description="Helical" evidence="6">
    <location>
        <begin position="47"/>
        <end position="69"/>
    </location>
</feature>
<evidence type="ECO:0000313" key="7">
    <source>
        <dbReference type="EMBL" id="RGD85098.1"/>
    </source>
</evidence>
<evidence type="ECO:0000256" key="1">
    <source>
        <dbReference type="ARBA" id="ARBA00004651"/>
    </source>
</evidence>
<comment type="caution">
    <text evidence="7">The sequence shown here is derived from an EMBL/GenBank/DDBJ whole genome shotgun (WGS) entry which is preliminary data.</text>
</comment>
<dbReference type="EMBL" id="QUSL01000012">
    <property type="protein sequence ID" value="RGD85098.1"/>
    <property type="molecule type" value="Genomic_DNA"/>
</dbReference>
<keyword evidence="4 6" id="KW-1133">Transmembrane helix</keyword>
<gene>
    <name evidence="7" type="ORF">DXB93_09055</name>
</gene>
<dbReference type="InterPro" id="IPR002797">
    <property type="entry name" value="Polysacc_synth"/>
</dbReference>
<feature type="transmembrane region" description="Helical" evidence="6">
    <location>
        <begin position="484"/>
        <end position="507"/>
    </location>
</feature>
<dbReference type="RefSeq" id="WP_117581401.1">
    <property type="nucleotide sequence ID" value="NZ_QUSL01000012.1"/>
</dbReference>
<feature type="transmembrane region" description="Helical" evidence="6">
    <location>
        <begin position="156"/>
        <end position="175"/>
    </location>
</feature>
<dbReference type="InterPro" id="IPR050833">
    <property type="entry name" value="Poly_Biosynth_Transport"/>
</dbReference>
<dbReference type="InterPro" id="IPR024923">
    <property type="entry name" value="PG_synth_SpoVB"/>
</dbReference>
<dbReference type="CDD" id="cd13124">
    <property type="entry name" value="MATE_SpoVB_like"/>
    <property type="match status" value="1"/>
</dbReference>
<keyword evidence="2" id="KW-1003">Cell membrane</keyword>
<comment type="subcellular location">
    <subcellularLocation>
        <location evidence="1">Cell membrane</location>
        <topology evidence="1">Multi-pass membrane protein</topology>
    </subcellularLocation>
</comment>
<reference evidence="7 8" key="1">
    <citation type="submission" date="2018-08" db="EMBL/GenBank/DDBJ databases">
        <title>A genome reference for cultivated species of the human gut microbiota.</title>
        <authorList>
            <person name="Zou Y."/>
            <person name="Xue W."/>
            <person name="Luo G."/>
        </authorList>
    </citation>
    <scope>NUCLEOTIDE SEQUENCE [LARGE SCALE GENOMIC DNA]</scope>
    <source>
        <strain evidence="7 8">OM06-4</strain>
    </source>
</reference>
<feature type="transmembrane region" description="Helical" evidence="6">
    <location>
        <begin position="358"/>
        <end position="377"/>
    </location>
</feature>
<feature type="transmembrane region" description="Helical" evidence="6">
    <location>
        <begin position="457"/>
        <end position="478"/>
    </location>
</feature>
<evidence type="ECO:0000256" key="5">
    <source>
        <dbReference type="ARBA" id="ARBA00023136"/>
    </source>
</evidence>
<dbReference type="Pfam" id="PF01943">
    <property type="entry name" value="Polysacc_synt"/>
    <property type="match status" value="1"/>
</dbReference>
<keyword evidence="3 6" id="KW-0812">Transmembrane</keyword>
<dbReference type="Proteomes" id="UP000261032">
    <property type="component" value="Unassembled WGS sequence"/>
</dbReference>
<name>A0A3E3ECR6_9FIRM</name>
<evidence type="ECO:0000256" key="6">
    <source>
        <dbReference type="SAM" id="Phobius"/>
    </source>
</evidence>
<feature type="transmembrane region" description="Helical" evidence="6">
    <location>
        <begin position="328"/>
        <end position="352"/>
    </location>
</feature>
<sequence length="527" mass="57496">MKKNSIFKQAAFLAAAGILVRIIGLLYRSPLTKLISSQGMGYYSTAYNVYALILLVSSYSIPTAISKLLSEKLAVNQYNNVKKILLCSFIYIVAVGGGAAIIAFVIAPYIVPDKAVSALRILCPTIFLSGLLGIFRGYFQAFKTTAFTGISQIIEQVFNAGVSIGAAYLFIQPYLNNQSLVASHGATGSALGTGAGVLISLCYMLFMFKRTKQSYLNPPNIEAADPHTDSFKDIFKMISNIVTPIILATCVYNLTSTIDMYMFYLVCGDGAKSISAFGAYGGEYIILQNVPVALASAMSTASIPNISSAWLFKDTAEVKKQIAQGTKVIMLILIPSAVGMSILAVPIIQAIFPQKETVVLASTLLTFGSPAIVFYGLSTYTNGLLQALGYSSIPLKNAIYALIIHCFITLFLLLATNLNIYSLLIGNCLYGLQLCFANQRALKHITTYYQEKLHTFIYPLISSAIMAFTVALCYYGLIKVIDRLIITLFIAIVIGVIIYFGTLLFLYKDNVEELSQIPYLQKIIKHK</sequence>
<dbReference type="PIRSF" id="PIRSF038958">
    <property type="entry name" value="PG_synth_SpoVB"/>
    <property type="match status" value="1"/>
</dbReference>
<protein>
    <submittedName>
        <fullName evidence="7">Polysaccharide biosynthesis protein</fullName>
    </submittedName>
</protein>
<proteinExistence type="predicted"/>
<feature type="transmembrane region" description="Helical" evidence="6">
    <location>
        <begin position="398"/>
        <end position="414"/>
    </location>
</feature>